<dbReference type="GO" id="GO:0006355">
    <property type="term" value="P:regulation of DNA-templated transcription"/>
    <property type="evidence" value="ECO:0007669"/>
    <property type="project" value="InterPro"/>
</dbReference>
<keyword evidence="1 2" id="KW-0238">DNA-binding</keyword>
<dbReference type="Pfam" id="PF00486">
    <property type="entry name" value="Trans_reg_C"/>
    <property type="match status" value="1"/>
</dbReference>
<dbReference type="HOGENOM" id="CLU_1119781_0_0_4"/>
<evidence type="ECO:0000313" key="4">
    <source>
        <dbReference type="EMBL" id="ADU39195.1"/>
    </source>
</evidence>
<dbReference type="EMBL" id="CP002417">
    <property type="protein sequence ID" value="ADU39195.1"/>
    <property type="molecule type" value="Genomic_DNA"/>
</dbReference>
<feature type="DNA-binding region" description="OmpR/PhoB-type" evidence="2">
    <location>
        <begin position="146"/>
        <end position="246"/>
    </location>
</feature>
<dbReference type="PROSITE" id="PS51755">
    <property type="entry name" value="OMPR_PHOB"/>
    <property type="match status" value="1"/>
</dbReference>
<accession>E6V356</accession>
<dbReference type="eggNOG" id="COG0745">
    <property type="taxonomic scope" value="Bacteria"/>
</dbReference>
<dbReference type="SMART" id="SM00862">
    <property type="entry name" value="Trans_reg_C"/>
    <property type="match status" value="1"/>
</dbReference>
<dbReference type="Gene3D" id="1.10.10.10">
    <property type="entry name" value="Winged helix-like DNA-binding domain superfamily/Winged helix DNA-binding domain"/>
    <property type="match status" value="1"/>
</dbReference>
<sequence length="248" mass="28300">MLALNKSSDFENVEKSSICFFEFSNDATSRKNPLRRRLDALGHASLEVYSLEDLLVILRKGVAFKCLLIAMQDEDMKLELKEISNSSNIPLLLVAPLGLLNSMIDVNGKFPEFRKLDIVCPSCNDEELKLRIEMLSQRGEVFHRAEGKFISGEYRFDSGSNSVWMGDQQIHLKPREFILAFELFKNINLLIPREKISVEVWKKNIRSSKSRPIDVCVSNVRKKLKLIPENGYALRAIYGQGYSLVKLG</sequence>
<dbReference type="KEGG" id="vpe:Varpa_5035"/>
<evidence type="ECO:0000259" key="3">
    <source>
        <dbReference type="PROSITE" id="PS51755"/>
    </source>
</evidence>
<evidence type="ECO:0000256" key="2">
    <source>
        <dbReference type="PROSITE-ProRule" id="PRU01091"/>
    </source>
</evidence>
<proteinExistence type="predicted"/>
<evidence type="ECO:0000256" key="1">
    <source>
        <dbReference type="ARBA" id="ARBA00023125"/>
    </source>
</evidence>
<dbReference type="Proteomes" id="UP000008917">
    <property type="component" value="Chromosome"/>
</dbReference>
<dbReference type="SUPFAM" id="SSF46894">
    <property type="entry name" value="C-terminal effector domain of the bipartite response regulators"/>
    <property type="match status" value="1"/>
</dbReference>
<evidence type="ECO:0000313" key="5">
    <source>
        <dbReference type="Proteomes" id="UP000008917"/>
    </source>
</evidence>
<dbReference type="InterPro" id="IPR036388">
    <property type="entry name" value="WH-like_DNA-bd_sf"/>
</dbReference>
<dbReference type="STRING" id="595537.Varpa_5035"/>
<name>E6V356_VARPE</name>
<dbReference type="InterPro" id="IPR001867">
    <property type="entry name" value="OmpR/PhoB-type_DNA-bd"/>
</dbReference>
<dbReference type="OrthoDB" id="8850975at2"/>
<feature type="domain" description="OmpR/PhoB-type" evidence="3">
    <location>
        <begin position="146"/>
        <end position="246"/>
    </location>
</feature>
<dbReference type="AlphaFoldDB" id="E6V356"/>
<gene>
    <name evidence="4" type="ordered locus">Varpa_5035</name>
</gene>
<protein>
    <submittedName>
        <fullName evidence="4">Response regulator receiver protein</fullName>
    </submittedName>
</protein>
<dbReference type="RefSeq" id="WP_013543403.1">
    <property type="nucleotide sequence ID" value="NC_014931.1"/>
</dbReference>
<dbReference type="GO" id="GO:0000160">
    <property type="term" value="P:phosphorelay signal transduction system"/>
    <property type="evidence" value="ECO:0007669"/>
    <property type="project" value="InterPro"/>
</dbReference>
<reference evidence="5" key="1">
    <citation type="submission" date="2010-12" db="EMBL/GenBank/DDBJ databases">
        <title>Complete sequence of Variovorax paradoxus EPS.</title>
        <authorList>
            <consortium name="US DOE Joint Genome Institute"/>
            <person name="Lucas S."/>
            <person name="Copeland A."/>
            <person name="Lapidus A."/>
            <person name="Cheng J.-F."/>
            <person name="Goodwin L."/>
            <person name="Pitluck S."/>
            <person name="Teshima H."/>
            <person name="Detter J.C."/>
            <person name="Han C."/>
            <person name="Tapia R."/>
            <person name="Land M."/>
            <person name="Hauser L."/>
            <person name="Kyrpides N."/>
            <person name="Ivanova N."/>
            <person name="Ovchinnikova G."/>
            <person name="Orwin P."/>
            <person name="Han J.-I.G."/>
            <person name="Woyke T."/>
        </authorList>
    </citation>
    <scope>NUCLEOTIDE SEQUENCE [LARGE SCALE GENOMIC DNA]</scope>
    <source>
        <strain evidence="5">EPS</strain>
    </source>
</reference>
<dbReference type="CDD" id="cd00383">
    <property type="entry name" value="trans_reg_C"/>
    <property type="match status" value="1"/>
</dbReference>
<reference evidence="4 5" key="2">
    <citation type="journal article" date="2013" name="Genome Announc.">
        <title>Genome of the Root-Associated Plant Growth-Promoting Bacterium Variovorax paradoxus Strain EPS.</title>
        <authorList>
            <person name="Han J.I."/>
            <person name="Spain J.C."/>
            <person name="Leadbetter J.R."/>
            <person name="Ovchinnikova G."/>
            <person name="Goodwin L.A."/>
            <person name="Han C.S."/>
            <person name="Woyke T."/>
            <person name="Davenport K.W."/>
            <person name="Orwin P.M."/>
        </authorList>
    </citation>
    <scope>NUCLEOTIDE SEQUENCE [LARGE SCALE GENOMIC DNA]</scope>
    <source>
        <strain evidence="4 5">EPS</strain>
    </source>
</reference>
<dbReference type="GO" id="GO:0003677">
    <property type="term" value="F:DNA binding"/>
    <property type="evidence" value="ECO:0007669"/>
    <property type="project" value="UniProtKB-UniRule"/>
</dbReference>
<organism evidence="4 5">
    <name type="scientific">Variovorax paradoxus (strain EPS)</name>
    <dbReference type="NCBI Taxonomy" id="595537"/>
    <lineage>
        <taxon>Bacteria</taxon>
        <taxon>Pseudomonadati</taxon>
        <taxon>Pseudomonadota</taxon>
        <taxon>Betaproteobacteria</taxon>
        <taxon>Burkholderiales</taxon>
        <taxon>Comamonadaceae</taxon>
        <taxon>Variovorax</taxon>
    </lineage>
</organism>
<dbReference type="InterPro" id="IPR016032">
    <property type="entry name" value="Sig_transdc_resp-reg_C-effctor"/>
</dbReference>